<reference evidence="2 3" key="1">
    <citation type="journal article" date="2019" name="Sci. Rep.">
        <title>Comparative genomics of chytrid fungi reveal insights into the obligate biotrophic and pathogenic lifestyle of Synchytrium endobioticum.</title>
        <authorList>
            <person name="van de Vossenberg B.T.L.H."/>
            <person name="Warris S."/>
            <person name="Nguyen H.D.T."/>
            <person name="van Gent-Pelzer M.P.E."/>
            <person name="Joly D.L."/>
            <person name="van de Geest H.C."/>
            <person name="Bonants P.J.M."/>
            <person name="Smith D.S."/>
            <person name="Levesque C.A."/>
            <person name="van der Lee T.A.J."/>
        </authorList>
    </citation>
    <scope>NUCLEOTIDE SEQUENCE [LARGE SCALE GENOMIC DNA]</scope>
    <source>
        <strain evidence="2 3">MB42</strain>
    </source>
</reference>
<dbReference type="Proteomes" id="UP000317494">
    <property type="component" value="Unassembled WGS sequence"/>
</dbReference>
<protein>
    <submittedName>
        <fullName evidence="2">Uncharacterized protein</fullName>
    </submittedName>
</protein>
<dbReference type="SUPFAM" id="SSF48371">
    <property type="entry name" value="ARM repeat"/>
    <property type="match status" value="1"/>
</dbReference>
<name>A0A507DS18_9FUNG</name>
<organism evidence="2 3">
    <name type="scientific">Synchytrium endobioticum</name>
    <dbReference type="NCBI Taxonomy" id="286115"/>
    <lineage>
        <taxon>Eukaryota</taxon>
        <taxon>Fungi</taxon>
        <taxon>Fungi incertae sedis</taxon>
        <taxon>Chytridiomycota</taxon>
        <taxon>Chytridiomycota incertae sedis</taxon>
        <taxon>Chytridiomycetes</taxon>
        <taxon>Synchytriales</taxon>
        <taxon>Synchytriaceae</taxon>
        <taxon>Synchytrium</taxon>
    </lineage>
</organism>
<dbReference type="VEuPathDB" id="FungiDB:SeMB42_g00648"/>
<dbReference type="PANTHER" id="PTHR21207">
    <property type="entry name" value="PARKIN COREGULATED GENE PROTEIN PARK2 COREGULATED"/>
    <property type="match status" value="1"/>
</dbReference>
<dbReference type="InterPro" id="IPR019399">
    <property type="entry name" value="Parkin_co-regulated_protein"/>
</dbReference>
<dbReference type="AlphaFoldDB" id="A0A507DS18"/>
<comment type="caution">
    <text evidence="2">The sequence shown here is derived from an EMBL/GenBank/DDBJ whole genome shotgun (WGS) entry which is preliminary data.</text>
</comment>
<dbReference type="Pfam" id="PF10274">
    <property type="entry name" value="ParcG"/>
    <property type="match status" value="1"/>
</dbReference>
<evidence type="ECO:0000256" key="1">
    <source>
        <dbReference type="SAM" id="MobiDB-lite"/>
    </source>
</evidence>
<accession>A0A507DS18</accession>
<proteinExistence type="predicted"/>
<evidence type="ECO:0000313" key="2">
    <source>
        <dbReference type="EMBL" id="TPX53660.1"/>
    </source>
</evidence>
<dbReference type="STRING" id="286115.A0A507DS18"/>
<sequence>MLRAQHEPTVQRSPTISIITPKMLSERATLNRHPAKPKAPTVPLSRTPARTPVALSASTSISSTRAAPARSAPARSENCATSKASFASTPRFSSAVTGRERLTGKHAPAATLRAAIQEPFMGKNHSTAFGTVYTRGGIPCRLQHGSVQHRIQWTTSPPSLSFPTLLPLFIVGLLETHPQYRFIAHQGLMECISAPNCGDSIQQAWTVAVPPLRGVLGNSGDKGALLTALKALAAMIPNLSIDSLLSACGMLLPPLSRLAVSKDREVNDATHSMLRTLEERALEYPQVLKLIKARIPTYTSIRSC</sequence>
<feature type="compositionally biased region" description="Polar residues" evidence="1">
    <location>
        <begin position="8"/>
        <end position="18"/>
    </location>
</feature>
<feature type="compositionally biased region" description="Low complexity" evidence="1">
    <location>
        <begin position="54"/>
        <end position="76"/>
    </location>
</feature>
<gene>
    <name evidence="2" type="ORF">SeMB42_g00648</name>
</gene>
<evidence type="ECO:0000313" key="3">
    <source>
        <dbReference type="Proteomes" id="UP000317494"/>
    </source>
</evidence>
<dbReference type="EMBL" id="QEAN01000013">
    <property type="protein sequence ID" value="TPX53660.1"/>
    <property type="molecule type" value="Genomic_DNA"/>
</dbReference>
<keyword evidence="3" id="KW-1185">Reference proteome</keyword>
<dbReference type="PANTHER" id="PTHR21207:SF1">
    <property type="entry name" value="PACRG-LIKE PROTEIN"/>
    <property type="match status" value="1"/>
</dbReference>
<feature type="region of interest" description="Disordered" evidence="1">
    <location>
        <begin position="1"/>
        <end position="85"/>
    </location>
</feature>
<dbReference type="InterPro" id="IPR016024">
    <property type="entry name" value="ARM-type_fold"/>
</dbReference>